<dbReference type="EMBL" id="CAKLBY020000168">
    <property type="protein sequence ID" value="CAK7930542.1"/>
    <property type="molecule type" value="Genomic_DNA"/>
</dbReference>
<feature type="region of interest" description="Disordered" evidence="1">
    <location>
        <begin position="349"/>
        <end position="388"/>
    </location>
</feature>
<proteinExistence type="predicted"/>
<evidence type="ECO:0000313" key="3">
    <source>
        <dbReference type="Proteomes" id="UP001162060"/>
    </source>
</evidence>
<gene>
    <name evidence="2" type="ORF">PM001_LOCUS15692</name>
</gene>
<evidence type="ECO:0000256" key="1">
    <source>
        <dbReference type="SAM" id="MobiDB-lite"/>
    </source>
</evidence>
<name>A0AAV1UA56_9STRA</name>
<reference evidence="2" key="1">
    <citation type="submission" date="2024-01" db="EMBL/GenBank/DDBJ databases">
        <authorList>
            <person name="Webb A."/>
        </authorList>
    </citation>
    <scope>NUCLEOTIDE SEQUENCE</scope>
    <source>
        <strain evidence="2">Pm1</strain>
    </source>
</reference>
<sequence>MKIYGAHIVAVAAMLECIKSHDRESDVSPTTAMAYSASALASASDTRDAVFDERRLEAFDTKEDEDRGPRFGENLVVDLAKGIERLTDSVHPPMLETPLAASIGRVTSTWHEGVGNIYVPRDWKGSQELSADTRQKWLNDEPSYHLRTALADPSALENPSTKDLVAKYVAQYKTSRVVECAIGLVSSGKKSDVKFGIKMLEILLQAWWQEGKALDYVFEQLGLRSHSLDFKRLTVLELCIELWNEEEHGNFELVEVLIRYYGDSWLSFFLSDAILHSNVNEREKATHLQTKMMQDWKKRGLSAENVYNMLELGSVRGTFHSKVDRTTYEKYDAFRKAEKTEKVSDAIKTKNGRNKMKRLKEEMRVKKRKSIDKRKSVNKRKSKHPRIE</sequence>
<dbReference type="AlphaFoldDB" id="A0AAV1UA56"/>
<feature type="compositionally biased region" description="Basic residues" evidence="1">
    <location>
        <begin position="365"/>
        <end position="388"/>
    </location>
</feature>
<organism evidence="2 3">
    <name type="scientific">Peronospora matthiolae</name>
    <dbReference type="NCBI Taxonomy" id="2874970"/>
    <lineage>
        <taxon>Eukaryota</taxon>
        <taxon>Sar</taxon>
        <taxon>Stramenopiles</taxon>
        <taxon>Oomycota</taxon>
        <taxon>Peronosporomycetes</taxon>
        <taxon>Peronosporales</taxon>
        <taxon>Peronosporaceae</taxon>
        <taxon>Peronospora</taxon>
    </lineage>
</organism>
<dbReference type="Proteomes" id="UP001162060">
    <property type="component" value="Unassembled WGS sequence"/>
</dbReference>
<protein>
    <submittedName>
        <fullName evidence="2">Uncharacterized protein</fullName>
    </submittedName>
</protein>
<evidence type="ECO:0000313" key="2">
    <source>
        <dbReference type="EMBL" id="CAK7930542.1"/>
    </source>
</evidence>
<comment type="caution">
    <text evidence="2">The sequence shown here is derived from an EMBL/GenBank/DDBJ whole genome shotgun (WGS) entry which is preliminary data.</text>
</comment>
<accession>A0AAV1UA56</accession>